<protein>
    <submittedName>
        <fullName evidence="5">RNA polymerase subunit sigma</fullName>
    </submittedName>
</protein>
<dbReference type="STRING" id="946333.A4W93_15130"/>
<keyword evidence="4" id="KW-0804">Transcription</keyword>
<accession>A0A1W6L9Z4</accession>
<dbReference type="Gene3D" id="1.10.10.10">
    <property type="entry name" value="Winged helix-like DNA-binding domain superfamily/Winged helix DNA-binding domain"/>
    <property type="match status" value="1"/>
</dbReference>
<dbReference type="NCBIfam" id="NF007232">
    <property type="entry name" value="PRK09651.1"/>
    <property type="match status" value="1"/>
</dbReference>
<evidence type="ECO:0000256" key="3">
    <source>
        <dbReference type="ARBA" id="ARBA00023082"/>
    </source>
</evidence>
<evidence type="ECO:0000256" key="1">
    <source>
        <dbReference type="ARBA" id="ARBA00010641"/>
    </source>
</evidence>
<organism evidence="5 6">
    <name type="scientific">Piscinibacter gummiphilus</name>
    <dbReference type="NCBI Taxonomy" id="946333"/>
    <lineage>
        <taxon>Bacteria</taxon>
        <taxon>Pseudomonadati</taxon>
        <taxon>Pseudomonadota</taxon>
        <taxon>Betaproteobacteria</taxon>
        <taxon>Burkholderiales</taxon>
        <taxon>Sphaerotilaceae</taxon>
        <taxon>Piscinibacter</taxon>
    </lineage>
</organism>
<dbReference type="SUPFAM" id="SSF88946">
    <property type="entry name" value="Sigma2 domain of RNA polymerase sigma factors"/>
    <property type="match status" value="1"/>
</dbReference>
<dbReference type="KEGG" id="rgu:A4W93_15130"/>
<dbReference type="SUPFAM" id="SSF88659">
    <property type="entry name" value="Sigma3 and sigma4 domains of RNA polymerase sigma factors"/>
    <property type="match status" value="1"/>
</dbReference>
<evidence type="ECO:0000256" key="2">
    <source>
        <dbReference type="ARBA" id="ARBA00023015"/>
    </source>
</evidence>
<dbReference type="OrthoDB" id="8536462at2"/>
<dbReference type="PANTHER" id="PTHR43133:SF63">
    <property type="entry name" value="RNA POLYMERASE SIGMA FACTOR FECI-RELATED"/>
    <property type="match status" value="1"/>
</dbReference>
<dbReference type="Gene3D" id="1.10.1740.10">
    <property type="match status" value="1"/>
</dbReference>
<dbReference type="InterPro" id="IPR013324">
    <property type="entry name" value="RNA_pol_sigma_r3/r4-like"/>
</dbReference>
<dbReference type="InterPro" id="IPR007627">
    <property type="entry name" value="RNA_pol_sigma70_r2"/>
</dbReference>
<evidence type="ECO:0000313" key="6">
    <source>
        <dbReference type="Proteomes" id="UP000193427"/>
    </source>
</evidence>
<dbReference type="RefSeq" id="WP_085751405.1">
    <property type="nucleotide sequence ID" value="NZ_BSPR01000004.1"/>
</dbReference>
<keyword evidence="6" id="KW-1185">Reference proteome</keyword>
<proteinExistence type="inferred from homology"/>
<keyword evidence="3" id="KW-0731">Sigma factor</keyword>
<dbReference type="InterPro" id="IPR014284">
    <property type="entry name" value="RNA_pol_sigma-70_dom"/>
</dbReference>
<dbReference type="GO" id="GO:0016987">
    <property type="term" value="F:sigma factor activity"/>
    <property type="evidence" value="ECO:0007669"/>
    <property type="project" value="UniProtKB-KW"/>
</dbReference>
<dbReference type="InterPro" id="IPR036388">
    <property type="entry name" value="WH-like_DNA-bd_sf"/>
</dbReference>
<dbReference type="PANTHER" id="PTHR43133">
    <property type="entry name" value="RNA POLYMERASE ECF-TYPE SIGMA FACTO"/>
    <property type="match status" value="1"/>
</dbReference>
<dbReference type="AlphaFoldDB" id="A0A1W6L9Z4"/>
<dbReference type="GO" id="GO:0003677">
    <property type="term" value="F:DNA binding"/>
    <property type="evidence" value="ECO:0007669"/>
    <property type="project" value="InterPro"/>
</dbReference>
<dbReference type="NCBIfam" id="TIGR02937">
    <property type="entry name" value="sigma70-ECF"/>
    <property type="match status" value="1"/>
</dbReference>
<dbReference type="InterPro" id="IPR013249">
    <property type="entry name" value="RNA_pol_sigma70_r4_t2"/>
</dbReference>
<keyword evidence="2" id="KW-0805">Transcription regulation</keyword>
<evidence type="ECO:0000256" key="4">
    <source>
        <dbReference type="ARBA" id="ARBA00023163"/>
    </source>
</evidence>
<dbReference type="Proteomes" id="UP000193427">
    <property type="component" value="Chromosome"/>
</dbReference>
<evidence type="ECO:0000313" key="5">
    <source>
        <dbReference type="EMBL" id="ARN21119.1"/>
    </source>
</evidence>
<comment type="similarity">
    <text evidence="1">Belongs to the sigma-70 factor family. ECF subfamily.</text>
</comment>
<dbReference type="InterPro" id="IPR013325">
    <property type="entry name" value="RNA_pol_sigma_r2"/>
</dbReference>
<dbReference type="EMBL" id="CP015118">
    <property type="protein sequence ID" value="ARN21119.1"/>
    <property type="molecule type" value="Genomic_DNA"/>
</dbReference>
<name>A0A1W6L9Z4_9BURK</name>
<dbReference type="InterPro" id="IPR039425">
    <property type="entry name" value="RNA_pol_sigma-70-like"/>
</dbReference>
<dbReference type="Pfam" id="PF04542">
    <property type="entry name" value="Sigma70_r2"/>
    <property type="match status" value="1"/>
</dbReference>
<sequence>MHAVEMPSCSERSEVAALYADHHGWLQGWLRRKLGNAFDAADLAQDTFVRLLCAPDDTPEKLGEWKLREPRAYLTLIAKRLMANLHRRRSLEQAYLEALGAMPEPLAPSPEQQASVLETLQEIDAMLDGLTPAARTAFLLAQLEGLGYAEIAVRLSVSERTVKRYMAEAMARCILLTTE</sequence>
<dbReference type="NCBIfam" id="NF009180">
    <property type="entry name" value="PRK12528.1"/>
    <property type="match status" value="1"/>
</dbReference>
<reference evidence="5 6" key="1">
    <citation type="submission" date="2016-04" db="EMBL/GenBank/DDBJ databases">
        <title>Complete genome sequence of natural rubber-degrading, novel Gram-negative bacterium, Rhizobacter gummiphilus strain NS21.</title>
        <authorList>
            <person name="Tabata M."/>
            <person name="Kasai D."/>
            <person name="Fukuda M."/>
        </authorList>
    </citation>
    <scope>NUCLEOTIDE SEQUENCE [LARGE SCALE GENOMIC DNA]</scope>
    <source>
        <strain evidence="5 6">NS21</strain>
    </source>
</reference>
<dbReference type="Pfam" id="PF08281">
    <property type="entry name" value="Sigma70_r4_2"/>
    <property type="match status" value="1"/>
</dbReference>
<dbReference type="GO" id="GO:0006352">
    <property type="term" value="P:DNA-templated transcription initiation"/>
    <property type="evidence" value="ECO:0007669"/>
    <property type="project" value="InterPro"/>
</dbReference>
<gene>
    <name evidence="5" type="ORF">A4W93_15130</name>
</gene>